<dbReference type="GO" id="GO:0005524">
    <property type="term" value="F:ATP binding"/>
    <property type="evidence" value="ECO:0007669"/>
    <property type="project" value="UniProtKB-UniRule"/>
</dbReference>
<dbReference type="PANTHER" id="PTHR21621:SF0">
    <property type="entry name" value="BETA-CITRYLGLUTAMATE SYNTHASE B-RELATED"/>
    <property type="match status" value="1"/>
</dbReference>
<reference evidence="3 4" key="1">
    <citation type="submission" date="2019-04" db="EMBL/GenBank/DDBJ databases">
        <title>Cohnella sp. nov. isolated from preserved vegetables.</title>
        <authorList>
            <person name="Lin S.-Y."/>
            <person name="Hung M.-H."/>
            <person name="Young C.-C."/>
        </authorList>
    </citation>
    <scope>NUCLEOTIDE SEQUENCE [LARGE SCALE GENOMIC DNA]</scope>
    <source>
        <strain evidence="3 4">CC-MHH1044</strain>
    </source>
</reference>
<name>A0A4S4C4C7_9BACL</name>
<keyword evidence="4" id="KW-1185">Reference proteome</keyword>
<evidence type="ECO:0000313" key="3">
    <source>
        <dbReference type="EMBL" id="THF82647.1"/>
    </source>
</evidence>
<feature type="domain" description="ATP-grasp" evidence="2">
    <location>
        <begin position="77"/>
        <end position="274"/>
    </location>
</feature>
<dbReference type="OrthoDB" id="8136469at2"/>
<dbReference type="InterPro" id="IPR011761">
    <property type="entry name" value="ATP-grasp"/>
</dbReference>
<dbReference type="AlphaFoldDB" id="A0A4S4C4C7"/>
<sequence>MPISVRDGGKDGMTAVRPYLRMVQNAGASAGISFREIEANLIYLASKNGKQFAMYNVDLGLNDSSSYNIARSKASTHSVLAAGGVPSIEHRFLLNAASKHTTEDIFDKAERLFKRYGSNAVVKRDDGAQGENVFLVGNKEELRDRLEHLFALELNAAISPYRPSELEYRIVVLNGEARLAFSKSKTSSWKHNLSQGASVGEVDGLLQGPLFKLAEAAANVIGLVFCSVDILDTPDGLQVLEVNSSVFLSEFIKGRPDREEQAFRLFRDAFRLKFD</sequence>
<accession>A0A4S4C4C7</accession>
<dbReference type="GO" id="GO:0018169">
    <property type="term" value="F:ribosomal S6-glutamic acid ligase activity"/>
    <property type="evidence" value="ECO:0007669"/>
    <property type="project" value="TreeGrafter"/>
</dbReference>
<organism evidence="3 4">
    <name type="scientific">Cohnella fermenti</name>
    <dbReference type="NCBI Taxonomy" id="2565925"/>
    <lineage>
        <taxon>Bacteria</taxon>
        <taxon>Bacillati</taxon>
        <taxon>Bacillota</taxon>
        <taxon>Bacilli</taxon>
        <taxon>Bacillales</taxon>
        <taxon>Paenibacillaceae</taxon>
        <taxon>Cohnella</taxon>
    </lineage>
</organism>
<dbReference type="Proteomes" id="UP000310636">
    <property type="component" value="Unassembled WGS sequence"/>
</dbReference>
<dbReference type="PANTHER" id="PTHR21621">
    <property type="entry name" value="RIBOSOMAL PROTEIN S6 MODIFICATION PROTEIN"/>
    <property type="match status" value="1"/>
</dbReference>
<proteinExistence type="predicted"/>
<dbReference type="SUPFAM" id="SSF56059">
    <property type="entry name" value="Glutathione synthetase ATP-binding domain-like"/>
    <property type="match status" value="1"/>
</dbReference>
<evidence type="ECO:0000256" key="1">
    <source>
        <dbReference type="PROSITE-ProRule" id="PRU00409"/>
    </source>
</evidence>
<keyword evidence="1" id="KW-0067">ATP-binding</keyword>
<protein>
    <recommendedName>
        <fullName evidence="2">ATP-grasp domain-containing protein</fullName>
    </recommendedName>
</protein>
<dbReference type="GO" id="GO:0005737">
    <property type="term" value="C:cytoplasm"/>
    <property type="evidence" value="ECO:0007669"/>
    <property type="project" value="TreeGrafter"/>
</dbReference>
<dbReference type="PROSITE" id="PS50975">
    <property type="entry name" value="ATP_GRASP"/>
    <property type="match status" value="1"/>
</dbReference>
<dbReference type="InterPro" id="IPR013651">
    <property type="entry name" value="ATP-grasp_RimK-type"/>
</dbReference>
<evidence type="ECO:0000313" key="4">
    <source>
        <dbReference type="Proteomes" id="UP000310636"/>
    </source>
</evidence>
<keyword evidence="1" id="KW-0547">Nucleotide-binding</keyword>
<dbReference type="Pfam" id="PF08443">
    <property type="entry name" value="RimK"/>
    <property type="match status" value="1"/>
</dbReference>
<dbReference type="EMBL" id="SSOB01000006">
    <property type="protein sequence ID" value="THF82647.1"/>
    <property type="molecule type" value="Genomic_DNA"/>
</dbReference>
<dbReference type="GO" id="GO:0009432">
    <property type="term" value="P:SOS response"/>
    <property type="evidence" value="ECO:0007669"/>
    <property type="project" value="TreeGrafter"/>
</dbReference>
<dbReference type="Gene3D" id="3.30.470.20">
    <property type="entry name" value="ATP-grasp fold, B domain"/>
    <property type="match status" value="1"/>
</dbReference>
<comment type="caution">
    <text evidence="3">The sequence shown here is derived from an EMBL/GenBank/DDBJ whole genome shotgun (WGS) entry which is preliminary data.</text>
</comment>
<evidence type="ECO:0000259" key="2">
    <source>
        <dbReference type="PROSITE" id="PS50975"/>
    </source>
</evidence>
<dbReference type="GO" id="GO:0046872">
    <property type="term" value="F:metal ion binding"/>
    <property type="evidence" value="ECO:0007669"/>
    <property type="project" value="InterPro"/>
</dbReference>
<gene>
    <name evidence="3" type="ORF">E6C55_06130</name>
</gene>